<evidence type="ECO:0000256" key="4">
    <source>
        <dbReference type="ARBA" id="ARBA00023277"/>
    </source>
</evidence>
<comment type="similarity">
    <text evidence="1 8">Belongs to the glycosyl hydrolase 43 family.</text>
</comment>
<feature type="active site" description="Proton acceptor" evidence="6">
    <location>
        <position position="38"/>
    </location>
</feature>
<dbReference type="InterPro" id="IPR052176">
    <property type="entry name" value="Glycosyl_Hydrlase_43_Enz"/>
</dbReference>
<dbReference type="AlphaFoldDB" id="A0A5C5V7T8"/>
<name>A0A5C5V7T8_9BACT</name>
<keyword evidence="11" id="KW-1185">Reference proteome</keyword>
<feature type="site" description="Important for catalytic activity, responsible for pKa modulation of the active site Glu and correct orientation of both the proton donor and substrate" evidence="7">
    <location>
        <position position="154"/>
    </location>
</feature>
<evidence type="ECO:0000256" key="2">
    <source>
        <dbReference type="ARBA" id="ARBA00022651"/>
    </source>
</evidence>
<dbReference type="OrthoDB" id="9801455at2"/>
<keyword evidence="9" id="KW-0732">Signal</keyword>
<proteinExistence type="inferred from homology"/>
<dbReference type="GO" id="GO:0045493">
    <property type="term" value="P:xylan catabolic process"/>
    <property type="evidence" value="ECO:0007669"/>
    <property type="project" value="UniProtKB-KW"/>
</dbReference>
<keyword evidence="3 8" id="KW-0378">Hydrolase</keyword>
<keyword evidence="2" id="KW-0858">Xylan degradation</keyword>
<comment type="caution">
    <text evidence="10">The sequence shown here is derived from an EMBL/GenBank/DDBJ whole genome shotgun (WGS) entry which is preliminary data.</text>
</comment>
<gene>
    <name evidence="10" type="primary">xynD_4</name>
    <name evidence="10" type="ORF">KOR34_38690</name>
</gene>
<dbReference type="Gene3D" id="2.115.10.20">
    <property type="entry name" value="Glycosyl hydrolase domain, family 43"/>
    <property type="match status" value="1"/>
</dbReference>
<dbReference type="PANTHER" id="PTHR43772:SF2">
    <property type="entry name" value="PUTATIVE (AFU_ORTHOLOGUE AFUA_2G04480)-RELATED"/>
    <property type="match status" value="1"/>
</dbReference>
<evidence type="ECO:0000256" key="3">
    <source>
        <dbReference type="ARBA" id="ARBA00022801"/>
    </source>
</evidence>
<feature type="signal peptide" evidence="9">
    <location>
        <begin position="1"/>
        <end position="20"/>
    </location>
</feature>
<dbReference type="GO" id="GO:0046556">
    <property type="term" value="F:alpha-L-arabinofuranosidase activity"/>
    <property type="evidence" value="ECO:0007669"/>
    <property type="project" value="UniProtKB-EC"/>
</dbReference>
<evidence type="ECO:0000256" key="9">
    <source>
        <dbReference type="SAM" id="SignalP"/>
    </source>
</evidence>
<keyword evidence="4" id="KW-0119">Carbohydrate metabolism</keyword>
<organism evidence="10 11">
    <name type="scientific">Posidoniimonas corsicana</name>
    <dbReference type="NCBI Taxonomy" id="1938618"/>
    <lineage>
        <taxon>Bacteria</taxon>
        <taxon>Pseudomonadati</taxon>
        <taxon>Planctomycetota</taxon>
        <taxon>Planctomycetia</taxon>
        <taxon>Pirellulales</taxon>
        <taxon>Lacipirellulaceae</taxon>
        <taxon>Posidoniimonas</taxon>
    </lineage>
</organism>
<evidence type="ECO:0000256" key="5">
    <source>
        <dbReference type="ARBA" id="ARBA00023295"/>
    </source>
</evidence>
<dbReference type="Proteomes" id="UP000316714">
    <property type="component" value="Unassembled WGS sequence"/>
</dbReference>
<sequence precursor="true">MFGRLELLLYVLLAGSLVQATGVPALGENPVVDGYFGDPTVLIHEGTLYLMATKDPWGGDDLACFSTTDLKSWRSHTLNWPTYDACISESKNGNRVWAPEVIRGPDGRFYLYVSVGSEIYCGVAAHPLGPWENVRKDRGPIVHSQRGSAVHTIDASPFIDTDGRVYLYWGSGHNWENGQCMAVELEPDMHTFRGAAKNITPPNYFEGPHMVKRNGKYYLMYSEGKTIDKSYQVRYAVGDSPLGSFTKEGRNSPILSTDEQLSVWGPGHHCVFSIHGQDFIAYHRHRRPYDPDPMRRQICFDFLSFDRDGWIERVRPTESGIAPLAGPLE</sequence>
<accession>A0A5C5V7T8</accession>
<keyword evidence="2" id="KW-0624">Polysaccharide degradation</keyword>
<evidence type="ECO:0000256" key="6">
    <source>
        <dbReference type="PIRSR" id="PIRSR606710-1"/>
    </source>
</evidence>
<dbReference type="InterPro" id="IPR006710">
    <property type="entry name" value="Glyco_hydro_43"/>
</dbReference>
<dbReference type="EMBL" id="SIHJ01000002">
    <property type="protein sequence ID" value="TWT34033.1"/>
    <property type="molecule type" value="Genomic_DNA"/>
</dbReference>
<dbReference type="CDD" id="cd18608">
    <property type="entry name" value="GH43_F5-8_typeC-like"/>
    <property type="match status" value="1"/>
</dbReference>
<evidence type="ECO:0000313" key="10">
    <source>
        <dbReference type="EMBL" id="TWT34033.1"/>
    </source>
</evidence>
<dbReference type="PANTHER" id="PTHR43772">
    <property type="entry name" value="ENDO-1,4-BETA-XYLANASE"/>
    <property type="match status" value="1"/>
</dbReference>
<evidence type="ECO:0000256" key="8">
    <source>
        <dbReference type="RuleBase" id="RU361187"/>
    </source>
</evidence>
<dbReference type="SUPFAM" id="SSF75005">
    <property type="entry name" value="Arabinanase/levansucrase/invertase"/>
    <property type="match status" value="1"/>
</dbReference>
<dbReference type="RefSeq" id="WP_146567140.1">
    <property type="nucleotide sequence ID" value="NZ_SIHJ01000002.1"/>
</dbReference>
<evidence type="ECO:0000313" key="11">
    <source>
        <dbReference type="Proteomes" id="UP000316714"/>
    </source>
</evidence>
<reference evidence="10 11" key="1">
    <citation type="submission" date="2019-02" db="EMBL/GenBank/DDBJ databases">
        <title>Deep-cultivation of Planctomycetes and their phenomic and genomic characterization uncovers novel biology.</title>
        <authorList>
            <person name="Wiegand S."/>
            <person name="Jogler M."/>
            <person name="Boedeker C."/>
            <person name="Pinto D."/>
            <person name="Vollmers J."/>
            <person name="Rivas-Marin E."/>
            <person name="Kohn T."/>
            <person name="Peeters S.H."/>
            <person name="Heuer A."/>
            <person name="Rast P."/>
            <person name="Oberbeckmann S."/>
            <person name="Bunk B."/>
            <person name="Jeske O."/>
            <person name="Meyerdierks A."/>
            <person name="Storesund J.E."/>
            <person name="Kallscheuer N."/>
            <person name="Luecker S."/>
            <person name="Lage O.M."/>
            <person name="Pohl T."/>
            <person name="Merkel B.J."/>
            <person name="Hornburger P."/>
            <person name="Mueller R.-W."/>
            <person name="Bruemmer F."/>
            <person name="Labrenz M."/>
            <person name="Spormann A.M."/>
            <person name="Op Den Camp H."/>
            <person name="Overmann J."/>
            <person name="Amann R."/>
            <person name="Jetten M.S.M."/>
            <person name="Mascher T."/>
            <person name="Medema M.H."/>
            <person name="Devos D.P."/>
            <person name="Kaster A.-K."/>
            <person name="Ovreas L."/>
            <person name="Rohde M."/>
            <person name="Galperin M.Y."/>
            <person name="Jogler C."/>
        </authorList>
    </citation>
    <scope>NUCLEOTIDE SEQUENCE [LARGE SCALE GENOMIC DNA]</scope>
    <source>
        <strain evidence="10 11">KOR34</strain>
    </source>
</reference>
<feature type="chain" id="PRO_5022974164" evidence="9">
    <location>
        <begin position="21"/>
        <end position="329"/>
    </location>
</feature>
<dbReference type="InterPro" id="IPR023296">
    <property type="entry name" value="Glyco_hydro_beta-prop_sf"/>
</dbReference>
<dbReference type="EC" id="3.2.1.55" evidence="10"/>
<dbReference type="Pfam" id="PF04616">
    <property type="entry name" value="Glyco_hydro_43"/>
    <property type="match status" value="1"/>
</dbReference>
<evidence type="ECO:0000256" key="1">
    <source>
        <dbReference type="ARBA" id="ARBA00009865"/>
    </source>
</evidence>
<evidence type="ECO:0000256" key="7">
    <source>
        <dbReference type="PIRSR" id="PIRSR606710-2"/>
    </source>
</evidence>
<keyword evidence="5 8" id="KW-0326">Glycosidase</keyword>
<feature type="active site" description="Proton donor" evidence="6">
    <location>
        <position position="206"/>
    </location>
</feature>
<protein>
    <submittedName>
        <fullName evidence="10">Arabinoxylan arabinofuranohydrolase</fullName>
        <ecNumber evidence="10">3.2.1.55</ecNumber>
    </submittedName>
</protein>